<feature type="transmembrane region" description="Helical" evidence="4">
    <location>
        <begin position="334"/>
        <end position="354"/>
    </location>
</feature>
<dbReference type="Pfam" id="PF00112">
    <property type="entry name" value="Peptidase_C1"/>
    <property type="match status" value="1"/>
</dbReference>
<dbReference type="InterPro" id="IPR025660">
    <property type="entry name" value="Pept_his_AS"/>
</dbReference>
<comment type="caution">
    <text evidence="6">The sequence shown here is derived from an EMBL/GenBank/DDBJ whole genome shotgun (WGS) entry which is preliminary data.</text>
</comment>
<gene>
    <name evidence="6" type="ORF">NSK_001333</name>
</gene>
<evidence type="ECO:0000259" key="5">
    <source>
        <dbReference type="SMART" id="SM00645"/>
    </source>
</evidence>
<evidence type="ECO:0000313" key="7">
    <source>
        <dbReference type="Proteomes" id="UP000355283"/>
    </source>
</evidence>
<dbReference type="InterPro" id="IPR013128">
    <property type="entry name" value="Peptidase_C1A"/>
</dbReference>
<dbReference type="EMBL" id="SDOX01000006">
    <property type="protein sequence ID" value="TFJ86999.1"/>
    <property type="molecule type" value="Genomic_DNA"/>
</dbReference>
<dbReference type="InterPro" id="IPR000169">
    <property type="entry name" value="Pept_cys_AS"/>
</dbReference>
<dbReference type="SMART" id="SM00645">
    <property type="entry name" value="Pept_C1"/>
    <property type="match status" value="1"/>
</dbReference>
<keyword evidence="4" id="KW-1133">Transmembrane helix</keyword>
<dbReference type="Gene3D" id="3.90.70.10">
    <property type="entry name" value="Cysteine proteinases"/>
    <property type="match status" value="1"/>
</dbReference>
<evidence type="ECO:0000256" key="3">
    <source>
        <dbReference type="SAM" id="MobiDB-lite"/>
    </source>
</evidence>
<evidence type="ECO:0000256" key="2">
    <source>
        <dbReference type="ARBA" id="ARBA00023145"/>
    </source>
</evidence>
<proteinExistence type="inferred from homology"/>
<evidence type="ECO:0000313" key="6">
    <source>
        <dbReference type="EMBL" id="TFJ86999.1"/>
    </source>
</evidence>
<dbReference type="CDD" id="cd02248">
    <property type="entry name" value="Peptidase_C1A"/>
    <property type="match status" value="1"/>
</dbReference>
<dbReference type="InterPro" id="IPR039417">
    <property type="entry name" value="Peptidase_C1A_papain-like"/>
</dbReference>
<evidence type="ECO:0000256" key="4">
    <source>
        <dbReference type="SAM" id="Phobius"/>
    </source>
</evidence>
<dbReference type="PROSITE" id="PS00139">
    <property type="entry name" value="THIOL_PROTEASE_CYS"/>
    <property type="match status" value="1"/>
</dbReference>
<dbReference type="PROSITE" id="PS00639">
    <property type="entry name" value="THIOL_PROTEASE_HIS"/>
    <property type="match status" value="1"/>
</dbReference>
<dbReference type="Proteomes" id="UP000355283">
    <property type="component" value="Unassembled WGS sequence"/>
</dbReference>
<dbReference type="GO" id="GO:0008234">
    <property type="term" value="F:cysteine-type peptidase activity"/>
    <property type="evidence" value="ECO:0007669"/>
    <property type="project" value="InterPro"/>
</dbReference>
<name>A0A4D9DEC2_9STRA</name>
<dbReference type="InterPro" id="IPR000668">
    <property type="entry name" value="Peptidase_C1A_C"/>
</dbReference>
<evidence type="ECO:0000256" key="1">
    <source>
        <dbReference type="ARBA" id="ARBA00008455"/>
    </source>
</evidence>
<organism evidence="6 7">
    <name type="scientific">Nannochloropsis salina CCMP1776</name>
    <dbReference type="NCBI Taxonomy" id="1027361"/>
    <lineage>
        <taxon>Eukaryota</taxon>
        <taxon>Sar</taxon>
        <taxon>Stramenopiles</taxon>
        <taxon>Ochrophyta</taxon>
        <taxon>Eustigmatophyceae</taxon>
        <taxon>Eustigmatales</taxon>
        <taxon>Monodopsidaceae</taxon>
        <taxon>Microchloropsis</taxon>
        <taxon>Microchloropsis salina</taxon>
    </lineage>
</organism>
<keyword evidence="4" id="KW-0812">Transmembrane</keyword>
<dbReference type="OrthoDB" id="10253408at2759"/>
<dbReference type="InterPro" id="IPR038765">
    <property type="entry name" value="Papain-like_cys_pep_sf"/>
</dbReference>
<accession>A0A4D9DEC2</accession>
<protein>
    <recommendedName>
        <fullName evidence="5">Peptidase C1A papain C-terminal domain-containing protein</fullName>
    </recommendedName>
</protein>
<reference evidence="6 7" key="1">
    <citation type="submission" date="2019-01" db="EMBL/GenBank/DDBJ databases">
        <title>Nuclear Genome Assembly of the Microalgal Biofuel strain Nannochloropsis salina CCMP1776.</title>
        <authorList>
            <person name="Hovde B."/>
        </authorList>
    </citation>
    <scope>NUCLEOTIDE SEQUENCE [LARGE SCALE GENOMIC DNA]</scope>
    <source>
        <strain evidence="6 7">CCMP1776</strain>
    </source>
</reference>
<keyword evidence="7" id="KW-1185">Reference proteome</keyword>
<dbReference type="AlphaFoldDB" id="A0A4D9DEC2"/>
<keyword evidence="4" id="KW-0472">Membrane</keyword>
<feature type="compositionally biased region" description="Basic and acidic residues" evidence="3">
    <location>
        <begin position="43"/>
        <end position="52"/>
    </location>
</feature>
<comment type="similarity">
    <text evidence="1">Belongs to the peptidase C1 family.</text>
</comment>
<dbReference type="PANTHER" id="PTHR12411">
    <property type="entry name" value="CYSTEINE PROTEASE FAMILY C1-RELATED"/>
    <property type="match status" value="1"/>
</dbReference>
<dbReference type="GO" id="GO:0006508">
    <property type="term" value="P:proteolysis"/>
    <property type="evidence" value="ECO:0007669"/>
    <property type="project" value="InterPro"/>
</dbReference>
<dbReference type="SUPFAM" id="SSF54001">
    <property type="entry name" value="Cysteine proteinases"/>
    <property type="match status" value="1"/>
</dbReference>
<keyword evidence="2" id="KW-0865">Zymogen</keyword>
<dbReference type="PRINTS" id="PR00705">
    <property type="entry name" value="PAPAIN"/>
</dbReference>
<feature type="domain" description="Peptidase C1A papain C-terminal" evidence="5">
    <location>
        <begin position="56"/>
        <end position="284"/>
    </location>
</feature>
<sequence length="398" mass="43867">MSDWSPEEHANRLRRQNRHGNHMLGFNLVAGWRRRFKEEFGSNHPRIFDGRSDPPPPPEIDWGDEKRNPKRVHGVTRIRNQYYCGGCYSLGVVAAVEGVVAADRGFLNELSDEQILDCDRVNHGCEGGDPQQALQYVMTEPLVLAADYPFNAGAGNVGECAAKQAPPASQIRSYLYVQPCDERVLMQAVARSPVVVAIDASCDAFLQYAGGVLSDSCVDVRLGTRAVDDVCEDALNHAVAIVGYGTDEKTGLDYWIIKNSWGVTWGEKGFARVMRGESEATGWTTKCGLGCLEYYNFLPTGGVAFMNGTLQSDDDFLHGVEGTASQAKENFRDMMLGLACALAVCLTILAAWGGQRQLRLINSQDKESTVEDTGRANTFLREPLLQLEEEKKSNFVEN</sequence>
<feature type="region of interest" description="Disordered" evidence="3">
    <location>
        <begin position="43"/>
        <end position="68"/>
    </location>
</feature>